<evidence type="ECO:0000313" key="2">
    <source>
        <dbReference type="EMBL" id="EWZ48625.1"/>
    </source>
</evidence>
<reference evidence="2" key="1">
    <citation type="submission" date="2011-06" db="EMBL/GenBank/DDBJ databases">
        <title>The Genome Sequence of Fusarium oxysporum Fo47.</title>
        <authorList>
            <consortium name="The Broad Institute Genome Sequencing Platform"/>
            <person name="Ma L.-J."/>
            <person name="Gale L.R."/>
            <person name="Schwartz D.C."/>
            <person name="Zhou S."/>
            <person name="Corby-Kistler H."/>
            <person name="Young S.K."/>
            <person name="Zeng Q."/>
            <person name="Gargeya S."/>
            <person name="Fitzgerald M."/>
            <person name="Haas B."/>
            <person name="Abouelleil A."/>
            <person name="Alvarado L."/>
            <person name="Arachchi H.M."/>
            <person name="Berlin A."/>
            <person name="Brown A."/>
            <person name="Chapman S.B."/>
            <person name="Chen Z."/>
            <person name="Dunbar C."/>
            <person name="Freedman E."/>
            <person name="Gearin G."/>
            <person name="Gellesch M."/>
            <person name="Goldberg J."/>
            <person name="Griggs A."/>
            <person name="Gujja S."/>
            <person name="Heiman D."/>
            <person name="Howarth C."/>
            <person name="Larson L."/>
            <person name="Lui A."/>
            <person name="MacDonald P.J.P."/>
            <person name="Mehta T."/>
            <person name="Montmayeur A."/>
            <person name="Murphy C."/>
            <person name="Neiman D."/>
            <person name="Pearson M."/>
            <person name="Priest M."/>
            <person name="Roberts A."/>
            <person name="Saif S."/>
            <person name="Shea T."/>
            <person name="Shenoy N."/>
            <person name="Sisk P."/>
            <person name="Stolte C."/>
            <person name="Sykes S."/>
            <person name="Wortman J."/>
            <person name="Nusbaum C."/>
            <person name="Birren B."/>
        </authorList>
    </citation>
    <scope>NUCLEOTIDE SEQUENCE [LARGE SCALE GENOMIC DNA]</scope>
    <source>
        <strain evidence="2">Fo47</strain>
    </source>
</reference>
<gene>
    <name evidence="2" type="ORF">FOZG_04133</name>
</gene>
<protein>
    <submittedName>
        <fullName evidence="2">Uncharacterized protein</fullName>
    </submittedName>
</protein>
<evidence type="ECO:0000256" key="1">
    <source>
        <dbReference type="SAM" id="MobiDB-lite"/>
    </source>
</evidence>
<proteinExistence type="predicted"/>
<feature type="compositionally biased region" description="Basic and acidic residues" evidence="1">
    <location>
        <begin position="67"/>
        <end position="81"/>
    </location>
</feature>
<organism evidence="2">
    <name type="scientific">Fusarium oxysporum Fo47</name>
    <dbReference type="NCBI Taxonomy" id="660027"/>
    <lineage>
        <taxon>Eukaryota</taxon>
        <taxon>Fungi</taxon>
        <taxon>Dikarya</taxon>
        <taxon>Ascomycota</taxon>
        <taxon>Pezizomycotina</taxon>
        <taxon>Sordariomycetes</taxon>
        <taxon>Hypocreomycetidae</taxon>
        <taxon>Hypocreales</taxon>
        <taxon>Nectriaceae</taxon>
        <taxon>Fusarium</taxon>
        <taxon>Fusarium oxysporum species complex</taxon>
    </lineage>
</organism>
<dbReference type="VEuPathDB" id="FungiDB:FOZG_04133"/>
<feature type="region of interest" description="Disordered" evidence="1">
    <location>
        <begin position="36"/>
        <end position="81"/>
    </location>
</feature>
<dbReference type="AlphaFoldDB" id="W9L2U3"/>
<dbReference type="EMBL" id="JH717897">
    <property type="protein sequence ID" value="EWZ48625.1"/>
    <property type="molecule type" value="Genomic_DNA"/>
</dbReference>
<accession>W9L2U3</accession>
<name>W9L2U3_FUSOX</name>
<sequence>MSKRIHDANELLKQEVAKDQNFMDIPYSNGGLGTVQKTYSESYGPDGIPGASGKHPQRPTTQHRHNTSTERHEIQPLEILR</sequence>
<dbReference type="HOGENOM" id="CLU_2573946_0_0_1"/>
<feature type="compositionally biased region" description="Basic residues" evidence="1">
    <location>
        <begin position="55"/>
        <end position="66"/>
    </location>
</feature>
<reference evidence="2" key="2">
    <citation type="submission" date="2012-06" db="EMBL/GenBank/DDBJ databases">
        <title>Annotation of the Genome Sequence of Fusarium oxysporum Fo47.</title>
        <authorList>
            <consortium name="The Broad Institute Genomics Platform"/>
            <person name="Ma L.-J."/>
            <person name="Corby-Kistler H."/>
            <person name="Broz K."/>
            <person name="Gale L.R."/>
            <person name="Jonkers W."/>
            <person name="O'Donnell K."/>
            <person name="Ploetz R."/>
            <person name="Steinberg C."/>
            <person name="Schwartz D.C."/>
            <person name="VanEtten H."/>
            <person name="Zhou S."/>
            <person name="Young S.K."/>
            <person name="Zeng Q."/>
            <person name="Gargeya S."/>
            <person name="Fitzgerald M."/>
            <person name="Abouelleil A."/>
            <person name="Alvarado L."/>
            <person name="Chapman S.B."/>
            <person name="Gainer-Dewar J."/>
            <person name="Goldberg J."/>
            <person name="Griggs A."/>
            <person name="Gujja S."/>
            <person name="Hansen M."/>
            <person name="Howarth C."/>
            <person name="Imamovic A."/>
            <person name="Ireland A."/>
            <person name="Larimer J."/>
            <person name="McCowan C."/>
            <person name="Murphy C."/>
            <person name="Pearson M."/>
            <person name="Poon T.W."/>
            <person name="Priest M."/>
            <person name="Roberts A."/>
            <person name="Saif S."/>
            <person name="Shea T."/>
            <person name="Sykes S."/>
            <person name="Wortman J."/>
            <person name="Nusbaum C."/>
            <person name="Birren B."/>
        </authorList>
    </citation>
    <scope>NUCLEOTIDE SEQUENCE</scope>
    <source>
        <strain evidence="2">Fo47</strain>
    </source>
</reference>
<dbReference type="Proteomes" id="UP000030766">
    <property type="component" value="Unassembled WGS sequence"/>
</dbReference>